<comment type="caution">
    <text evidence="1">The sequence shown here is derived from an EMBL/GenBank/DDBJ whole genome shotgun (WGS) entry which is preliminary data.</text>
</comment>
<protein>
    <recommendedName>
        <fullName evidence="3">ArsR family transcriptional regulator</fullName>
    </recommendedName>
</protein>
<dbReference type="RefSeq" id="WP_342810089.1">
    <property type="nucleotide sequence ID" value="NZ_JAOPJZ010000022.1"/>
</dbReference>
<evidence type="ECO:0000313" key="2">
    <source>
        <dbReference type="Proteomes" id="UP001321047"/>
    </source>
</evidence>
<dbReference type="EMBL" id="JAOPJZ010000022">
    <property type="protein sequence ID" value="MCU4753784.1"/>
    <property type="molecule type" value="Genomic_DNA"/>
</dbReference>
<name>A0AAP2ZDA8_9EURY</name>
<proteinExistence type="predicted"/>
<dbReference type="AlphaFoldDB" id="A0AAP2ZDA8"/>
<dbReference type="Proteomes" id="UP001321047">
    <property type="component" value="Unassembled WGS sequence"/>
</dbReference>
<keyword evidence="2" id="KW-1185">Reference proteome</keyword>
<reference evidence="1 2" key="1">
    <citation type="submission" date="2022-09" db="EMBL/GenBank/DDBJ databases">
        <title>Enrichment on poylsaccharides allowed isolation of novel metabolic and taxonomic groups of Haloarchaea.</title>
        <authorList>
            <person name="Sorokin D.Y."/>
            <person name="Elcheninov A.G."/>
            <person name="Khizhniak T.V."/>
            <person name="Kolganova T.V."/>
            <person name="Kublanov I.V."/>
        </authorList>
    </citation>
    <scope>NUCLEOTIDE SEQUENCE [LARGE SCALE GENOMIC DNA]</scope>
    <source>
        <strain evidence="1 2">AArc-curdl1</strain>
    </source>
</reference>
<organism evidence="1 2">
    <name type="scientific">Natronosalvus hydrolyticus</name>
    <dbReference type="NCBI Taxonomy" id="2979988"/>
    <lineage>
        <taxon>Archaea</taxon>
        <taxon>Methanobacteriati</taxon>
        <taxon>Methanobacteriota</taxon>
        <taxon>Stenosarchaea group</taxon>
        <taxon>Halobacteria</taxon>
        <taxon>Halobacteriales</taxon>
        <taxon>Natrialbaceae</taxon>
        <taxon>Natronosalvus</taxon>
    </lineage>
</organism>
<sequence>MSLEARVTNCRRVVDRWDAVFEAITAEPRRQLIVSLLDAPADQVVSLPESAVNPDVPADAERLRQELFHVHLPKLEDQGFIHWDRDPLTASRGPRFEEVAVVFSALHANAVDIPDSLVIGCHRLESERQERAES</sequence>
<evidence type="ECO:0008006" key="3">
    <source>
        <dbReference type="Google" id="ProtNLM"/>
    </source>
</evidence>
<evidence type="ECO:0000313" key="1">
    <source>
        <dbReference type="EMBL" id="MCU4753784.1"/>
    </source>
</evidence>
<gene>
    <name evidence="1" type="ORF">OB919_17645</name>
</gene>
<accession>A0AAP2ZDA8</accession>